<accession>V4LSL7</accession>
<evidence type="ECO:0000313" key="1">
    <source>
        <dbReference type="EMBL" id="ESQ42878.1"/>
    </source>
</evidence>
<dbReference type="Gramene" id="ESQ42878">
    <property type="protein sequence ID" value="ESQ42878"/>
    <property type="gene ID" value="EUTSA_v10015399mg"/>
</dbReference>
<evidence type="ECO:0000313" key="2">
    <source>
        <dbReference type="Proteomes" id="UP000030689"/>
    </source>
</evidence>
<gene>
    <name evidence="1" type="ORF">EUTSA_v10015399mg</name>
</gene>
<dbReference type="Proteomes" id="UP000030689">
    <property type="component" value="Unassembled WGS sequence"/>
</dbReference>
<keyword evidence="2" id="KW-1185">Reference proteome</keyword>
<dbReference type="AlphaFoldDB" id="V4LSL7"/>
<feature type="non-terminal residue" evidence="1">
    <location>
        <position position="138"/>
    </location>
</feature>
<dbReference type="KEGG" id="eus:EUTSA_v10015399mg"/>
<protein>
    <submittedName>
        <fullName evidence="1">Uncharacterized protein</fullName>
    </submittedName>
</protein>
<dbReference type="EMBL" id="KI517464">
    <property type="protein sequence ID" value="ESQ42878.1"/>
    <property type="molecule type" value="Genomic_DNA"/>
</dbReference>
<organism evidence="1 2">
    <name type="scientific">Eutrema salsugineum</name>
    <name type="common">Saltwater cress</name>
    <name type="synonym">Sisymbrium salsugineum</name>
    <dbReference type="NCBI Taxonomy" id="72664"/>
    <lineage>
        <taxon>Eukaryota</taxon>
        <taxon>Viridiplantae</taxon>
        <taxon>Streptophyta</taxon>
        <taxon>Embryophyta</taxon>
        <taxon>Tracheophyta</taxon>
        <taxon>Spermatophyta</taxon>
        <taxon>Magnoliopsida</taxon>
        <taxon>eudicotyledons</taxon>
        <taxon>Gunneridae</taxon>
        <taxon>Pentapetalae</taxon>
        <taxon>rosids</taxon>
        <taxon>malvids</taxon>
        <taxon>Brassicales</taxon>
        <taxon>Brassicaceae</taxon>
        <taxon>Eutremeae</taxon>
        <taxon>Eutrema</taxon>
    </lineage>
</organism>
<reference evidence="1 2" key="1">
    <citation type="journal article" date="2013" name="Front. Plant Sci.">
        <title>The Reference Genome of the Halophytic Plant Eutrema salsugineum.</title>
        <authorList>
            <person name="Yang R."/>
            <person name="Jarvis D.E."/>
            <person name="Chen H."/>
            <person name="Beilstein M.A."/>
            <person name="Grimwood J."/>
            <person name="Jenkins J."/>
            <person name="Shu S."/>
            <person name="Prochnik S."/>
            <person name="Xin M."/>
            <person name="Ma C."/>
            <person name="Schmutz J."/>
            <person name="Wing R.A."/>
            <person name="Mitchell-Olds T."/>
            <person name="Schumaker K.S."/>
            <person name="Wang X."/>
        </authorList>
    </citation>
    <scope>NUCLEOTIDE SEQUENCE [LARGE SCALE GENOMIC DNA]</scope>
</reference>
<sequence>MHIKHRIEWIWKQTYLRPEHQQSPAPNFPLPVQNYLSDRVRVEIVGDLTGEVPGETTGDFADETGEVAGVKTGDINREAVVGGVTGEVAGVVTGYFTGDATVGKETGVFSGDLIGFVGICAAGELWIAGGCKIGIRGT</sequence>
<proteinExistence type="predicted"/>
<dbReference type="eggNOG" id="ENOG502QUX8">
    <property type="taxonomic scope" value="Eukaryota"/>
</dbReference>
<name>V4LSL7_EUTSA</name>